<dbReference type="AlphaFoldDB" id="A0A2S0NFV4"/>
<protein>
    <submittedName>
        <fullName evidence="2">Pilus assembly protein TadG</fullName>
    </submittedName>
</protein>
<accession>A0A2S0NFV4</accession>
<proteinExistence type="predicted"/>
<gene>
    <name evidence="2" type="ORF">C6569_19380</name>
</gene>
<dbReference type="InterPro" id="IPR012495">
    <property type="entry name" value="TadE-like_dom"/>
</dbReference>
<dbReference type="Proteomes" id="UP000237889">
    <property type="component" value="Chromosome"/>
</dbReference>
<sequence>MSFASPLSRLRSAAAGATAALAALRRDSRGVSAVEFALVLPLMVTLFLATVETTQGLQADRKVSLAARALSDLSSQATAISNTDMSNILDATADVIAPFAIGNAKIVVTGIQTDINGVSRAVWSDARNATRYTCGQTMTVPSELKPTLGTTGFLVLAEVSYTYTPTVAYLISGSILLSDRLYTRPRIGESVSRTPSQGSGCI</sequence>
<keyword evidence="3" id="KW-1185">Reference proteome</keyword>
<organism evidence="2 3">
    <name type="scientific">Phreatobacter cathodiphilus</name>
    <dbReference type="NCBI Taxonomy" id="1868589"/>
    <lineage>
        <taxon>Bacteria</taxon>
        <taxon>Pseudomonadati</taxon>
        <taxon>Pseudomonadota</taxon>
        <taxon>Alphaproteobacteria</taxon>
        <taxon>Hyphomicrobiales</taxon>
        <taxon>Phreatobacteraceae</taxon>
        <taxon>Phreatobacter</taxon>
    </lineage>
</organism>
<feature type="domain" description="TadE-like" evidence="1">
    <location>
        <begin position="30"/>
        <end position="69"/>
    </location>
</feature>
<dbReference type="OrthoDB" id="7189296at2"/>
<evidence type="ECO:0000313" key="3">
    <source>
        <dbReference type="Proteomes" id="UP000237889"/>
    </source>
</evidence>
<evidence type="ECO:0000259" key="1">
    <source>
        <dbReference type="Pfam" id="PF07811"/>
    </source>
</evidence>
<reference evidence="2 3" key="1">
    <citation type="submission" date="2018-03" db="EMBL/GenBank/DDBJ databases">
        <title>Genome sequencing of Phreatobacter sp.</title>
        <authorList>
            <person name="Kim S.-J."/>
            <person name="Heo J."/>
            <person name="Kwon S.-W."/>
        </authorList>
    </citation>
    <scope>NUCLEOTIDE SEQUENCE [LARGE SCALE GENOMIC DNA]</scope>
    <source>
        <strain evidence="2 3">S-12</strain>
    </source>
</reference>
<dbReference type="KEGG" id="phr:C6569_19380"/>
<dbReference type="Pfam" id="PF07811">
    <property type="entry name" value="TadE"/>
    <property type="match status" value="1"/>
</dbReference>
<name>A0A2S0NFV4_9HYPH</name>
<evidence type="ECO:0000313" key="2">
    <source>
        <dbReference type="EMBL" id="AVO47042.1"/>
    </source>
</evidence>
<dbReference type="EMBL" id="CP027668">
    <property type="protein sequence ID" value="AVO47042.1"/>
    <property type="molecule type" value="Genomic_DNA"/>
</dbReference>
<dbReference type="RefSeq" id="WP_106750412.1">
    <property type="nucleotide sequence ID" value="NZ_CP027668.1"/>
</dbReference>